<dbReference type="Proteomes" id="UP001396334">
    <property type="component" value="Unassembled WGS sequence"/>
</dbReference>
<organism evidence="2 3">
    <name type="scientific">Hibiscus sabdariffa</name>
    <name type="common">roselle</name>
    <dbReference type="NCBI Taxonomy" id="183260"/>
    <lineage>
        <taxon>Eukaryota</taxon>
        <taxon>Viridiplantae</taxon>
        <taxon>Streptophyta</taxon>
        <taxon>Embryophyta</taxon>
        <taxon>Tracheophyta</taxon>
        <taxon>Spermatophyta</taxon>
        <taxon>Magnoliopsida</taxon>
        <taxon>eudicotyledons</taxon>
        <taxon>Gunneridae</taxon>
        <taxon>Pentapetalae</taxon>
        <taxon>rosids</taxon>
        <taxon>malvids</taxon>
        <taxon>Malvales</taxon>
        <taxon>Malvaceae</taxon>
        <taxon>Malvoideae</taxon>
        <taxon>Hibiscus</taxon>
    </lineage>
</organism>
<dbReference type="EMBL" id="JBBPBN010000417">
    <property type="protein sequence ID" value="KAK8486915.1"/>
    <property type="molecule type" value="Genomic_DNA"/>
</dbReference>
<protein>
    <submittedName>
        <fullName evidence="2">Uncharacterized protein</fullName>
    </submittedName>
</protein>
<evidence type="ECO:0000313" key="2">
    <source>
        <dbReference type="EMBL" id="KAK8486915.1"/>
    </source>
</evidence>
<reference evidence="2 3" key="1">
    <citation type="journal article" date="2024" name="G3 (Bethesda)">
        <title>Genome assembly of Hibiscus sabdariffa L. provides insights into metabolisms of medicinal natural products.</title>
        <authorList>
            <person name="Kim T."/>
        </authorList>
    </citation>
    <scope>NUCLEOTIDE SEQUENCE [LARGE SCALE GENOMIC DNA]</scope>
    <source>
        <strain evidence="2">TK-2024</strain>
        <tissue evidence="2">Old leaves</tissue>
    </source>
</reference>
<accession>A0ABR2A1Q7</accession>
<feature type="region of interest" description="Disordered" evidence="1">
    <location>
        <begin position="1"/>
        <end position="24"/>
    </location>
</feature>
<feature type="region of interest" description="Disordered" evidence="1">
    <location>
        <begin position="47"/>
        <end position="78"/>
    </location>
</feature>
<comment type="caution">
    <text evidence="2">The sequence shown here is derived from an EMBL/GenBank/DDBJ whole genome shotgun (WGS) entry which is preliminary data.</text>
</comment>
<evidence type="ECO:0000256" key="1">
    <source>
        <dbReference type="SAM" id="MobiDB-lite"/>
    </source>
</evidence>
<name>A0ABR2A1Q7_9ROSI</name>
<evidence type="ECO:0000313" key="3">
    <source>
        <dbReference type="Proteomes" id="UP001396334"/>
    </source>
</evidence>
<proteinExistence type="predicted"/>
<gene>
    <name evidence="2" type="ORF">V6N11_033083</name>
</gene>
<sequence length="78" mass="8927">MARYNTRSQFWRKVPSKNQSPDQNVFGCSASQEDLRKQVVEEASFLNNSITEDEGEESSGSSFKSKFDESRSVETLHF</sequence>
<keyword evidence="3" id="KW-1185">Reference proteome</keyword>
<feature type="compositionally biased region" description="Basic and acidic residues" evidence="1">
    <location>
        <begin position="65"/>
        <end position="78"/>
    </location>
</feature>